<dbReference type="InParanoid" id="A0A672MU96"/>
<evidence type="ECO:0000259" key="7">
    <source>
        <dbReference type="PROSITE" id="PS50003"/>
    </source>
</evidence>
<dbReference type="SMART" id="SM00150">
    <property type="entry name" value="SPEC"/>
    <property type="match status" value="5"/>
</dbReference>
<feature type="compositionally biased region" description="Basic and acidic residues" evidence="6">
    <location>
        <begin position="1106"/>
        <end position="1177"/>
    </location>
</feature>
<evidence type="ECO:0000256" key="5">
    <source>
        <dbReference type="SAM" id="Coils"/>
    </source>
</evidence>
<evidence type="ECO:0000256" key="4">
    <source>
        <dbReference type="ARBA" id="ARBA00023203"/>
    </source>
</evidence>
<evidence type="ECO:0000313" key="9">
    <source>
        <dbReference type="Proteomes" id="UP000472262"/>
    </source>
</evidence>
<sequence length="1187" mass="135335">MLTARDGARDEAQKLHRKWMKHQAFMAELARNKEWLAKIEQEGEELIQEQPELRSVVEMKLKEIRECWSHLENTTKVKARQLFETQNHRTIDLPTNTLSDLDQHLTAIQEQPPTLGSTHSTQPTLLQPRPTFSQQLQRIQSMEAQMQLYQGVGEVRAGADHRRQEREEQVGVTETRIVRLIEPLKERRRILLASKELHQVTQDLEDEIVWIQDRLLLASSTEYGTNLQSVQHLIINHKALQTEMQAQRGRVEEVLERAEAIAALRTPEVELVREGAGHVRQLWEVLQVEMERRTVMLDAVNHAQQYYTQAAKAESWLSGQKLQVLNEEKGNVCTVPKTRSIYKLNDNTQECWVKGIALQSSFTQFSTETRAVGQKQMDSVNKMVNEMIDCSHSDAATIAEWKDGLNESWADLLELMETRAQMLAASYQLHKFFTDCQEVLVQIEGKMRQLPEVRSCQVSSANPGTLQRLLHSFEHSLQLLVSQVRQLQENAVQLRAIYAGEKADAILSREQEVMQAWKELLVACEGSRVQITTVTDKIQFFAVVRELNMWMDGIMGQIGSTNDARDLSVLDGMMSQHQNLKSKIDNKSKNFVHCVEMGKMLLAARNPAAEEYIMAKQKDLNERWEQHWEKLQQGQLQSNQPGSAEQSWLTIKEPITPNTREAGGGTDEVEELIRRHEAFRKAASTWKDHFSSLRQVIMETDLCINSQHQHSTGLSYHGLKQQIVSGLDNSSYQGLNQQVGVLGVNSSSYTGLNQQGVLAEDSSSYHSLNHLGAVGVGVEPKMGYAWQHLKADCFQPKINHIHKAVPPLLEAHRAQLAGGAANMPAPPMGLDPSLEMIHSRLQRDPRGSRSDPQMDHLRREREYRLGRQTSSEQEIQARLNELPLIVRQERYRRRMERQSSSEQEGSGKQRVQKHDSSDAESGKEGEVYRPSSSLSAPVSRLDRPRARDRPKPRRRPRPKEPEEPRRSRSAPAQSVPSTPQPPAHTVQHEGFLYRKHEEEGKERSPNRCSWVNLFCVLKQGEIGFYKDSRHKTTPYNDEPLLNLAICEFDTTNGYKKKKNVFILRVCVCVCSVLQEDLKGWVNSINASLKEIEEIAKWEKATNSFTDPDKSERKERSEGAEPSEGAERSERSEKSERSDRSDKIEASDKSSEKRDTSEKERGDRAERGERGERGDRGSRGSSTSGKSK</sequence>
<accession>A0A672MU96</accession>
<protein>
    <submittedName>
        <fullName evidence="8">Spectrin beta chain, non-erythrocytic 4-like</fullName>
    </submittedName>
</protein>
<keyword evidence="4" id="KW-0009">Actin-binding</keyword>
<evidence type="ECO:0000256" key="2">
    <source>
        <dbReference type="ARBA" id="ARBA00022467"/>
    </source>
</evidence>
<dbReference type="SMART" id="SM00233">
    <property type="entry name" value="PH"/>
    <property type="match status" value="1"/>
</dbReference>
<organism evidence="8 9">
    <name type="scientific">Sinocyclocheilus grahami</name>
    <name type="common">Dianchi golden-line fish</name>
    <name type="synonym">Barbus grahami</name>
    <dbReference type="NCBI Taxonomy" id="75366"/>
    <lineage>
        <taxon>Eukaryota</taxon>
        <taxon>Metazoa</taxon>
        <taxon>Chordata</taxon>
        <taxon>Craniata</taxon>
        <taxon>Vertebrata</taxon>
        <taxon>Euteleostomi</taxon>
        <taxon>Actinopterygii</taxon>
        <taxon>Neopterygii</taxon>
        <taxon>Teleostei</taxon>
        <taxon>Ostariophysi</taxon>
        <taxon>Cypriniformes</taxon>
        <taxon>Cyprinidae</taxon>
        <taxon>Cyprininae</taxon>
        <taxon>Sinocyclocheilus</taxon>
    </lineage>
</organism>
<feature type="domain" description="PH" evidence="7">
    <location>
        <begin position="985"/>
        <end position="1106"/>
    </location>
</feature>
<feature type="compositionally biased region" description="Basic and acidic residues" evidence="6">
    <location>
        <begin position="841"/>
        <end position="865"/>
    </location>
</feature>
<dbReference type="PRINTS" id="PR00683">
    <property type="entry name" value="SPECTRINPH"/>
</dbReference>
<dbReference type="SUPFAM" id="SSF46966">
    <property type="entry name" value="Spectrin repeat"/>
    <property type="match status" value="4"/>
</dbReference>
<dbReference type="InterPro" id="IPR001849">
    <property type="entry name" value="PH_domain"/>
</dbReference>
<dbReference type="PANTHER" id="PTHR11915">
    <property type="entry name" value="SPECTRIN/FILAMIN RELATED CYTOSKELETAL PROTEIN"/>
    <property type="match status" value="1"/>
</dbReference>
<dbReference type="GO" id="GO:0005543">
    <property type="term" value="F:phospholipid binding"/>
    <property type="evidence" value="ECO:0007669"/>
    <property type="project" value="InterPro"/>
</dbReference>
<dbReference type="Proteomes" id="UP000472262">
    <property type="component" value="Unassembled WGS sequence"/>
</dbReference>
<evidence type="ECO:0000256" key="1">
    <source>
        <dbReference type="ARBA" id="ARBA00006826"/>
    </source>
</evidence>
<feature type="region of interest" description="Disordered" evidence="6">
    <location>
        <begin position="890"/>
        <end position="986"/>
    </location>
</feature>
<comment type="similarity">
    <text evidence="1">Belongs to the spectrin family.</text>
</comment>
<dbReference type="GO" id="GO:0051693">
    <property type="term" value="P:actin filament capping"/>
    <property type="evidence" value="ECO:0007669"/>
    <property type="project" value="UniProtKB-KW"/>
</dbReference>
<gene>
    <name evidence="8" type="primary">LOC107597318</name>
</gene>
<dbReference type="Ensembl" id="ENSSGRT00000045331.1">
    <property type="protein sequence ID" value="ENSSGRP00000042310.1"/>
    <property type="gene ID" value="ENSSGRG00000022927.1"/>
</dbReference>
<dbReference type="InterPro" id="IPR018159">
    <property type="entry name" value="Spectrin/alpha-actinin"/>
</dbReference>
<dbReference type="GO" id="GO:0003779">
    <property type="term" value="F:actin binding"/>
    <property type="evidence" value="ECO:0007669"/>
    <property type="project" value="UniProtKB-KW"/>
</dbReference>
<proteinExistence type="inferred from homology"/>
<name>A0A672MU96_SINGR</name>
<feature type="compositionally biased region" description="Low complexity" evidence="6">
    <location>
        <begin position="898"/>
        <end position="909"/>
    </location>
</feature>
<dbReference type="AlphaFoldDB" id="A0A672MU96"/>
<feature type="region of interest" description="Disordered" evidence="6">
    <location>
        <begin position="841"/>
        <end position="876"/>
    </location>
</feature>
<dbReference type="Gene3D" id="2.30.29.30">
    <property type="entry name" value="Pleckstrin-homology domain (PH domain)/Phosphotyrosine-binding domain (PTB)"/>
    <property type="match status" value="1"/>
</dbReference>
<reference evidence="8" key="2">
    <citation type="submission" date="2025-09" db="UniProtKB">
        <authorList>
            <consortium name="Ensembl"/>
        </authorList>
    </citation>
    <scope>IDENTIFICATION</scope>
</reference>
<keyword evidence="9" id="KW-1185">Reference proteome</keyword>
<dbReference type="InterPro" id="IPR011993">
    <property type="entry name" value="PH-like_dom_sf"/>
</dbReference>
<keyword evidence="3" id="KW-0677">Repeat</keyword>
<dbReference type="Gene3D" id="1.20.58.60">
    <property type="match status" value="4"/>
</dbReference>
<evidence type="ECO:0000313" key="8">
    <source>
        <dbReference type="Ensembl" id="ENSSGRP00000042310.1"/>
    </source>
</evidence>
<feature type="compositionally biased region" description="Basic and acidic residues" evidence="6">
    <location>
        <begin position="940"/>
        <end position="949"/>
    </location>
</feature>
<feature type="compositionally biased region" description="Basic and acidic residues" evidence="6">
    <location>
        <begin position="912"/>
        <end position="927"/>
    </location>
</feature>
<reference evidence="8" key="1">
    <citation type="submission" date="2025-08" db="UniProtKB">
        <authorList>
            <consortium name="Ensembl"/>
        </authorList>
    </citation>
    <scope>IDENTIFICATION</scope>
</reference>
<dbReference type="InterPro" id="IPR001605">
    <property type="entry name" value="PH_dom-spectrin-type"/>
</dbReference>
<keyword evidence="2" id="KW-0117">Actin capping</keyword>
<dbReference type="CDD" id="cd00176">
    <property type="entry name" value="SPEC"/>
    <property type="match status" value="2"/>
</dbReference>
<dbReference type="InterPro" id="IPR002017">
    <property type="entry name" value="Spectrin_repeat"/>
</dbReference>
<feature type="coiled-coil region" evidence="5">
    <location>
        <begin position="470"/>
        <end position="497"/>
    </location>
</feature>
<dbReference type="Pfam" id="PF00169">
    <property type="entry name" value="PH"/>
    <property type="match status" value="1"/>
</dbReference>
<keyword evidence="5" id="KW-0175">Coiled coil</keyword>
<dbReference type="SUPFAM" id="SSF50729">
    <property type="entry name" value="PH domain-like"/>
    <property type="match status" value="1"/>
</dbReference>
<feature type="region of interest" description="Disordered" evidence="6">
    <location>
        <begin position="1102"/>
        <end position="1187"/>
    </location>
</feature>
<evidence type="ECO:0000256" key="3">
    <source>
        <dbReference type="ARBA" id="ARBA00022737"/>
    </source>
</evidence>
<feature type="compositionally biased region" description="Low complexity" evidence="6">
    <location>
        <begin position="1178"/>
        <end position="1187"/>
    </location>
</feature>
<dbReference type="Pfam" id="PF00435">
    <property type="entry name" value="Spectrin"/>
    <property type="match status" value="5"/>
</dbReference>
<dbReference type="PROSITE" id="PS50003">
    <property type="entry name" value="PH_DOMAIN"/>
    <property type="match status" value="1"/>
</dbReference>
<evidence type="ECO:0000256" key="6">
    <source>
        <dbReference type="SAM" id="MobiDB-lite"/>
    </source>
</evidence>